<dbReference type="AlphaFoldDB" id="A0A2R6XXX5"/>
<comment type="caution">
    <text evidence="1">The sequence shown here is derived from an EMBL/GenBank/DDBJ whole genome shotgun (WGS) entry which is preliminary data.</text>
</comment>
<evidence type="ECO:0000313" key="1">
    <source>
        <dbReference type="EMBL" id="PTQ55277.1"/>
    </source>
</evidence>
<dbReference type="EMBL" id="PEBX01000149">
    <property type="protein sequence ID" value="PTQ55277.1"/>
    <property type="molecule type" value="Genomic_DNA"/>
</dbReference>
<sequence length="41" mass="4406">MLIFSNMLILLSPAGGDASSLGNCPKLFISSGDERMIDYVE</sequence>
<gene>
    <name evidence="1" type="ORF">BSOLF_2591</name>
</gene>
<accession>A0A2R6XXX5</accession>
<protein>
    <submittedName>
        <fullName evidence="1">Uncharacterized protein</fullName>
    </submittedName>
</protein>
<reference evidence="2" key="1">
    <citation type="journal article" date="2018" name="Sci. Rep.">
        <title>Lignite coal burning seam in the remote Altai Mountains harbors a hydrogen-driven thermophilic microbial community.</title>
        <authorList>
            <person name="Kadnikov V.V."/>
            <person name="Mardanov A.V."/>
            <person name="Ivasenko D.A."/>
            <person name="Antsiferov D.V."/>
            <person name="Beletsky A.V."/>
            <person name="Karnachuk O.V."/>
            <person name="Ravin N.V."/>
        </authorList>
    </citation>
    <scope>NUCLEOTIDE SEQUENCE [LARGE SCALE GENOMIC DNA]</scope>
</reference>
<proteinExistence type="predicted"/>
<dbReference type="Proteomes" id="UP000244338">
    <property type="component" value="Unassembled WGS sequence"/>
</dbReference>
<evidence type="ECO:0000313" key="2">
    <source>
        <dbReference type="Proteomes" id="UP000244338"/>
    </source>
</evidence>
<organism evidence="1 2">
    <name type="scientific">Candidatus Carbonibacillus altaicus</name>
    <dbReference type="NCBI Taxonomy" id="2163959"/>
    <lineage>
        <taxon>Bacteria</taxon>
        <taxon>Bacillati</taxon>
        <taxon>Bacillota</taxon>
        <taxon>Bacilli</taxon>
        <taxon>Bacillales</taxon>
        <taxon>Candidatus Carbonibacillus</taxon>
    </lineage>
</organism>
<name>A0A2R6XXX5_9BACL</name>